<dbReference type="AlphaFoldDB" id="A0A9D4DY85"/>
<reference evidence="2" key="1">
    <citation type="journal article" date="2019" name="bioRxiv">
        <title>The Genome of the Zebra Mussel, Dreissena polymorpha: A Resource for Invasive Species Research.</title>
        <authorList>
            <person name="McCartney M.A."/>
            <person name="Auch B."/>
            <person name="Kono T."/>
            <person name="Mallez S."/>
            <person name="Zhang Y."/>
            <person name="Obille A."/>
            <person name="Becker A."/>
            <person name="Abrahante J.E."/>
            <person name="Garbe J."/>
            <person name="Badalamenti J.P."/>
            <person name="Herman A."/>
            <person name="Mangelson H."/>
            <person name="Liachko I."/>
            <person name="Sullivan S."/>
            <person name="Sone E.D."/>
            <person name="Koren S."/>
            <person name="Silverstein K.A.T."/>
            <person name="Beckman K.B."/>
            <person name="Gohl D.M."/>
        </authorList>
    </citation>
    <scope>NUCLEOTIDE SEQUENCE</scope>
    <source>
        <strain evidence="2">Duluth1</strain>
        <tissue evidence="2">Whole animal</tissue>
    </source>
</reference>
<name>A0A9D4DY85_DREPO</name>
<proteinExistence type="predicted"/>
<evidence type="ECO:0000313" key="2">
    <source>
        <dbReference type="EMBL" id="KAH3769771.1"/>
    </source>
</evidence>
<evidence type="ECO:0000313" key="3">
    <source>
        <dbReference type="Proteomes" id="UP000828390"/>
    </source>
</evidence>
<dbReference type="EMBL" id="JAIWYP010000009">
    <property type="protein sequence ID" value="KAH3769771.1"/>
    <property type="molecule type" value="Genomic_DNA"/>
</dbReference>
<comment type="caution">
    <text evidence="2">The sequence shown here is derived from an EMBL/GenBank/DDBJ whole genome shotgun (WGS) entry which is preliminary data.</text>
</comment>
<feature type="region of interest" description="Disordered" evidence="1">
    <location>
        <begin position="1"/>
        <end position="21"/>
    </location>
</feature>
<keyword evidence="3" id="KW-1185">Reference proteome</keyword>
<protein>
    <submittedName>
        <fullName evidence="2">Uncharacterized protein</fullName>
    </submittedName>
</protein>
<dbReference type="Proteomes" id="UP000828390">
    <property type="component" value="Unassembled WGS sequence"/>
</dbReference>
<organism evidence="2 3">
    <name type="scientific">Dreissena polymorpha</name>
    <name type="common">Zebra mussel</name>
    <name type="synonym">Mytilus polymorpha</name>
    <dbReference type="NCBI Taxonomy" id="45954"/>
    <lineage>
        <taxon>Eukaryota</taxon>
        <taxon>Metazoa</taxon>
        <taxon>Spiralia</taxon>
        <taxon>Lophotrochozoa</taxon>
        <taxon>Mollusca</taxon>
        <taxon>Bivalvia</taxon>
        <taxon>Autobranchia</taxon>
        <taxon>Heteroconchia</taxon>
        <taxon>Euheterodonta</taxon>
        <taxon>Imparidentia</taxon>
        <taxon>Neoheterodontei</taxon>
        <taxon>Myida</taxon>
        <taxon>Dreissenoidea</taxon>
        <taxon>Dreissenidae</taxon>
        <taxon>Dreissena</taxon>
    </lineage>
</organism>
<accession>A0A9D4DY85</accession>
<gene>
    <name evidence="2" type="ORF">DPMN_171047</name>
</gene>
<sequence length="56" mass="6402">MSLKTAPHLLHGVQDQRVRPEHDCNTCWSTRAPTQTTKAGLEVEDKAVRRRTGWTM</sequence>
<evidence type="ECO:0000256" key="1">
    <source>
        <dbReference type="SAM" id="MobiDB-lite"/>
    </source>
</evidence>
<reference evidence="2" key="2">
    <citation type="submission" date="2020-11" db="EMBL/GenBank/DDBJ databases">
        <authorList>
            <person name="McCartney M.A."/>
            <person name="Auch B."/>
            <person name="Kono T."/>
            <person name="Mallez S."/>
            <person name="Becker A."/>
            <person name="Gohl D.M."/>
            <person name="Silverstein K.A.T."/>
            <person name="Koren S."/>
            <person name="Bechman K.B."/>
            <person name="Herman A."/>
            <person name="Abrahante J.E."/>
            <person name="Garbe J."/>
        </authorList>
    </citation>
    <scope>NUCLEOTIDE SEQUENCE</scope>
    <source>
        <strain evidence="2">Duluth1</strain>
        <tissue evidence="2">Whole animal</tissue>
    </source>
</reference>